<dbReference type="EMBL" id="LT985228">
    <property type="protein sequence ID" value="SPD96547.1"/>
    <property type="molecule type" value="Genomic_DNA"/>
</dbReference>
<organism evidence="1">
    <name type="scientific">Escherichia coli</name>
    <dbReference type="NCBI Taxonomy" id="562"/>
    <lineage>
        <taxon>Bacteria</taxon>
        <taxon>Pseudomonadati</taxon>
        <taxon>Pseudomonadota</taxon>
        <taxon>Gammaproteobacteria</taxon>
        <taxon>Enterobacterales</taxon>
        <taxon>Enterobacteriaceae</taxon>
        <taxon>Escherichia</taxon>
    </lineage>
</organism>
<evidence type="ECO:0000313" key="1">
    <source>
        <dbReference type="EMBL" id="SPD96547.1"/>
    </source>
</evidence>
<accession>A0A9Q7V4X5</accession>
<gene>
    <name evidence="1" type="ORF">RCS28TR552_P0054</name>
</gene>
<name>A0A9Q7V4X5_ECOLX</name>
<dbReference type="AlphaFoldDB" id="A0A9Q7V4X5"/>
<geneLocation type="plasmid" evidence="1">
    <name>RCS28TR552_p</name>
</geneLocation>
<protein>
    <submittedName>
        <fullName evidence="1">Uncharacterized protein</fullName>
    </submittedName>
</protein>
<keyword evidence="1" id="KW-0614">Plasmid</keyword>
<sequence>MPCLTFVCEIRLRKREKKREKERKKKSAGQARNVAEGDCWGGAGTLYTPLCMMV</sequence>
<reference evidence="1" key="1">
    <citation type="submission" date="2018-02" db="EMBL/GenBank/DDBJ databases">
        <authorList>
            <person name="Cea G.-C."/>
            <person name="William W."/>
        </authorList>
    </citation>
    <scope>NUCLEOTIDE SEQUENCE</scope>
    <source>
        <strain evidence="1">552</strain>
        <plasmid evidence="1">RCS28TR552_p</plasmid>
    </source>
</reference>
<proteinExistence type="predicted"/>